<evidence type="ECO:0000313" key="6">
    <source>
        <dbReference type="Proteomes" id="UP000095192"/>
    </source>
</evidence>
<keyword evidence="3" id="KW-0687">Ribonucleoprotein</keyword>
<accession>A0A1D3D1E1</accession>
<dbReference type="GO" id="GO:0032543">
    <property type="term" value="P:mitochondrial translation"/>
    <property type="evidence" value="ECO:0007669"/>
    <property type="project" value="TreeGrafter"/>
</dbReference>
<dbReference type="FunCoup" id="A0A1D3D1E1">
    <property type="interactions" value="86"/>
</dbReference>
<evidence type="ECO:0000256" key="3">
    <source>
        <dbReference type="ARBA" id="ARBA00023274"/>
    </source>
</evidence>
<dbReference type="EMBL" id="JROU02001159">
    <property type="protein sequence ID" value="OEH77266.1"/>
    <property type="molecule type" value="Genomic_DNA"/>
</dbReference>
<dbReference type="GO" id="GO:0003735">
    <property type="term" value="F:structural constituent of ribosome"/>
    <property type="evidence" value="ECO:0007669"/>
    <property type="project" value="InterPro"/>
</dbReference>
<proteinExistence type="inferred from homology"/>
<evidence type="ECO:0000256" key="4">
    <source>
        <dbReference type="ARBA" id="ARBA00039977"/>
    </source>
</evidence>
<dbReference type="InParanoid" id="A0A1D3D1E1"/>
<dbReference type="PANTHER" id="PTHR12059:SF5">
    <property type="entry name" value="LARGE RIBOSOMAL SUBUNIT PROTEIN UL23M"/>
    <property type="match status" value="1"/>
</dbReference>
<dbReference type="Proteomes" id="UP000095192">
    <property type="component" value="Unassembled WGS sequence"/>
</dbReference>
<dbReference type="InterPro" id="IPR013025">
    <property type="entry name" value="Ribosomal_uL23-like"/>
</dbReference>
<dbReference type="AlphaFoldDB" id="A0A1D3D1E1"/>
<keyword evidence="6" id="KW-1185">Reference proteome</keyword>
<dbReference type="InterPro" id="IPR012678">
    <property type="entry name" value="Ribosomal_uL23/eL15/eS24_sf"/>
</dbReference>
<name>A0A1D3D1E1_9EIME</name>
<sequence length="235" mass="26894">MPLFSLSHVLLTPPKTPRNVFFPWQTMAVHLSGAFLEARRLALRVPVNLTKPEIKAYLQSLYGAKVLKVNTLIKVPERRRNLDDKRLGYRRAGCTYKKAIVTLEDPVPDEVKMLRSSRRLGANPDITKKNVSYGANRDLKRRPSRNELWQGGEISHAWTLPIPNLLAGEDLRLHPTNREDTAVTPEAPDIRLPFRHDGVYSCTFKPSEVPRQASTRLDLRPWRHRLSRSHSRVGS</sequence>
<comment type="similarity">
    <text evidence="1">Belongs to the universal ribosomal protein uL23 family.</text>
</comment>
<dbReference type="VEuPathDB" id="ToxoDB:cyc_08676"/>
<organism evidence="5 6">
    <name type="scientific">Cyclospora cayetanensis</name>
    <dbReference type="NCBI Taxonomy" id="88456"/>
    <lineage>
        <taxon>Eukaryota</taxon>
        <taxon>Sar</taxon>
        <taxon>Alveolata</taxon>
        <taxon>Apicomplexa</taxon>
        <taxon>Conoidasida</taxon>
        <taxon>Coccidia</taxon>
        <taxon>Eucoccidiorida</taxon>
        <taxon>Eimeriorina</taxon>
        <taxon>Eimeriidae</taxon>
        <taxon>Cyclospora</taxon>
    </lineage>
</organism>
<evidence type="ECO:0000256" key="2">
    <source>
        <dbReference type="ARBA" id="ARBA00022980"/>
    </source>
</evidence>
<dbReference type="GO" id="GO:0005762">
    <property type="term" value="C:mitochondrial large ribosomal subunit"/>
    <property type="evidence" value="ECO:0007669"/>
    <property type="project" value="TreeGrafter"/>
</dbReference>
<protein>
    <recommendedName>
        <fullName evidence="4">Large ribosomal subunit protein uL23m</fullName>
    </recommendedName>
</protein>
<dbReference type="VEuPathDB" id="ToxoDB:LOC34624333"/>
<keyword evidence="2 5" id="KW-0689">Ribosomal protein</keyword>
<evidence type="ECO:0000256" key="1">
    <source>
        <dbReference type="ARBA" id="ARBA00006700"/>
    </source>
</evidence>
<reference evidence="5 6" key="1">
    <citation type="journal article" date="2016" name="BMC Genomics">
        <title>Comparative genomics reveals Cyclospora cayetanensis possesses coccidia-like metabolism and invasion components but unique surface antigens.</title>
        <authorList>
            <person name="Liu S."/>
            <person name="Wang L."/>
            <person name="Zheng H."/>
            <person name="Xu Z."/>
            <person name="Roellig D.M."/>
            <person name="Li N."/>
            <person name="Frace M.A."/>
            <person name="Tang K."/>
            <person name="Arrowood M.J."/>
            <person name="Moss D.M."/>
            <person name="Zhang L."/>
            <person name="Feng Y."/>
            <person name="Xiao L."/>
        </authorList>
    </citation>
    <scope>NUCLEOTIDE SEQUENCE [LARGE SCALE GENOMIC DNA]</scope>
    <source>
        <strain evidence="5 6">CHN_HEN01</strain>
    </source>
</reference>
<comment type="caution">
    <text evidence="5">The sequence shown here is derived from an EMBL/GenBank/DDBJ whole genome shotgun (WGS) entry which is preliminary data.</text>
</comment>
<evidence type="ECO:0000313" key="5">
    <source>
        <dbReference type="EMBL" id="OEH77266.1"/>
    </source>
</evidence>
<dbReference type="SUPFAM" id="SSF54189">
    <property type="entry name" value="Ribosomal proteins S24e, L23 and L15e"/>
    <property type="match status" value="1"/>
</dbReference>
<dbReference type="InterPro" id="IPR012677">
    <property type="entry name" value="Nucleotide-bd_a/b_plait_sf"/>
</dbReference>
<dbReference type="PANTHER" id="PTHR12059">
    <property type="entry name" value="RIBOSOMAL PROTEIN L23-RELATED"/>
    <property type="match status" value="1"/>
</dbReference>
<dbReference type="Gene3D" id="3.30.70.330">
    <property type="match status" value="1"/>
</dbReference>
<gene>
    <name evidence="5" type="ORF">cyc_08676</name>
</gene>
<dbReference type="Pfam" id="PF00276">
    <property type="entry name" value="Ribosomal_L23"/>
    <property type="match status" value="1"/>
</dbReference>